<protein>
    <submittedName>
        <fullName evidence="2">DUF742 domain-containing protein</fullName>
    </submittedName>
</protein>
<name>A0ABU3WQ65_9NOCA</name>
<dbReference type="Pfam" id="PF05331">
    <property type="entry name" value="DUF742"/>
    <property type="match status" value="1"/>
</dbReference>
<organism evidence="2 3">
    <name type="scientific">Rhodococcus zopfii</name>
    <dbReference type="NCBI Taxonomy" id="43772"/>
    <lineage>
        <taxon>Bacteria</taxon>
        <taxon>Bacillati</taxon>
        <taxon>Actinomycetota</taxon>
        <taxon>Actinomycetes</taxon>
        <taxon>Mycobacteriales</taxon>
        <taxon>Nocardiaceae</taxon>
        <taxon>Rhodococcus</taxon>
    </lineage>
</organism>
<dbReference type="PANTHER" id="PTHR36221">
    <property type="entry name" value="DUF742 DOMAIN-CONTAINING PROTEIN"/>
    <property type="match status" value="1"/>
</dbReference>
<sequence>MSVADNQWPAVGATGARFGTAGRRRRTYIPKHAAASVPEIGDEVPNVDDEPVADDPAEQHPVEAVGAMLPRASENFVGDKKMDQEAPSFVRPFVRSQGRTRAEVDLPLEALVSTSAMVATSEHTGSLPGLEEHRVVLGLCSQPRSIMEVAALAGIPLGVARVLVGDLAASGELTVHRTVDRIGPGADLLRRVLTGLNEL</sequence>
<proteinExistence type="predicted"/>
<dbReference type="InterPro" id="IPR007995">
    <property type="entry name" value="DUF742"/>
</dbReference>
<feature type="compositionally biased region" description="Low complexity" evidence="1">
    <location>
        <begin position="12"/>
        <end position="21"/>
    </location>
</feature>
<accession>A0ABU3WQ65</accession>
<evidence type="ECO:0000256" key="1">
    <source>
        <dbReference type="SAM" id="MobiDB-lite"/>
    </source>
</evidence>
<feature type="region of interest" description="Disordered" evidence="1">
    <location>
        <begin position="1"/>
        <end position="24"/>
    </location>
</feature>
<reference evidence="2 3" key="1">
    <citation type="submission" date="2019-10" db="EMBL/GenBank/DDBJ databases">
        <title>Draft Genome Assembly of Rhodococcus zopfii DSM44189.</title>
        <authorList>
            <person name="Sutton J.M."/>
            <person name="Akob D.M."/>
            <person name="Bushman T.J."/>
        </authorList>
    </citation>
    <scope>NUCLEOTIDE SEQUENCE [LARGE SCALE GENOMIC DNA]</scope>
    <source>
        <strain evidence="2 3">DSM 44189</strain>
    </source>
</reference>
<dbReference type="RefSeq" id="WP_371304925.1">
    <property type="nucleotide sequence ID" value="NZ_JAWKJJ010000001.1"/>
</dbReference>
<evidence type="ECO:0000313" key="3">
    <source>
        <dbReference type="Proteomes" id="UP001275440"/>
    </source>
</evidence>
<comment type="caution">
    <text evidence="2">The sequence shown here is derived from an EMBL/GenBank/DDBJ whole genome shotgun (WGS) entry which is preliminary data.</text>
</comment>
<dbReference type="PANTHER" id="PTHR36221:SF1">
    <property type="entry name" value="DUF742 DOMAIN-CONTAINING PROTEIN"/>
    <property type="match status" value="1"/>
</dbReference>
<evidence type="ECO:0000313" key="2">
    <source>
        <dbReference type="EMBL" id="MDV2475744.1"/>
    </source>
</evidence>
<gene>
    <name evidence="2" type="ORF">F8M49_10845</name>
</gene>
<dbReference type="Proteomes" id="UP001275440">
    <property type="component" value="Unassembled WGS sequence"/>
</dbReference>
<keyword evidence="3" id="KW-1185">Reference proteome</keyword>
<dbReference type="EMBL" id="WBMO01000001">
    <property type="protein sequence ID" value="MDV2475744.1"/>
    <property type="molecule type" value="Genomic_DNA"/>
</dbReference>